<dbReference type="OrthoDB" id="1437325at2"/>
<accession>A0A238UEK2</accession>
<dbReference type="Gene3D" id="3.40.30.10">
    <property type="entry name" value="Glutaredoxin"/>
    <property type="match status" value="1"/>
</dbReference>
<dbReference type="EMBL" id="LT899436">
    <property type="protein sequence ID" value="SNR17522.1"/>
    <property type="molecule type" value="Genomic_DNA"/>
</dbReference>
<evidence type="ECO:0000313" key="3">
    <source>
        <dbReference type="Proteomes" id="UP000215214"/>
    </source>
</evidence>
<sequence>MKISKKHLVLFILFIVPLLFYIYLQMGTYNFGKLPIVTKNVIDVSNIDKKLKFKGKVTVVNFIGKDTTDSRGEIFNLNEKIYKKFYGYTDFQLISFVDKAYKSQTEALQKKLSKYTNMVKWKFLYASKEEINALYESFQTNEKLDDNIHTIKAFIIDKEVALRRGESTIKKLKKKKLFGYNMQSVAELKNDMFDDVKVVLAEYSLALKKNNRSEDRRIKSISNEEK</sequence>
<feature type="transmembrane region" description="Helical" evidence="1">
    <location>
        <begin position="7"/>
        <end position="24"/>
    </location>
</feature>
<dbReference type="KEGG" id="tje:TJEJU_3890"/>
<name>A0A238UEK2_9FLAO</name>
<dbReference type="AlphaFoldDB" id="A0A238UEK2"/>
<keyword evidence="1" id="KW-0472">Membrane</keyword>
<proteinExistence type="predicted"/>
<keyword evidence="1" id="KW-0812">Transmembrane</keyword>
<protein>
    <submittedName>
        <fullName evidence="2">Uncharacterized protein</fullName>
    </submittedName>
</protein>
<organism evidence="2 3">
    <name type="scientific">Tenacibaculum jejuense</name>
    <dbReference type="NCBI Taxonomy" id="584609"/>
    <lineage>
        <taxon>Bacteria</taxon>
        <taxon>Pseudomonadati</taxon>
        <taxon>Bacteroidota</taxon>
        <taxon>Flavobacteriia</taxon>
        <taxon>Flavobacteriales</taxon>
        <taxon>Flavobacteriaceae</taxon>
        <taxon>Tenacibaculum</taxon>
    </lineage>
</organism>
<evidence type="ECO:0000313" key="2">
    <source>
        <dbReference type="EMBL" id="SNR17522.1"/>
    </source>
</evidence>
<gene>
    <name evidence="2" type="ORF">TJEJU_3890</name>
</gene>
<keyword evidence="1" id="KW-1133">Transmembrane helix</keyword>
<keyword evidence="3" id="KW-1185">Reference proteome</keyword>
<dbReference type="Proteomes" id="UP000215214">
    <property type="component" value="Chromosome TJEJU"/>
</dbReference>
<dbReference type="RefSeq" id="WP_157730289.1">
    <property type="nucleotide sequence ID" value="NZ_LT899436.1"/>
</dbReference>
<reference evidence="2 3" key="1">
    <citation type="submission" date="2017-07" db="EMBL/GenBank/DDBJ databases">
        <authorList>
            <person name="Sun Z.S."/>
            <person name="Albrecht U."/>
            <person name="Echele G."/>
            <person name="Lee C.C."/>
        </authorList>
    </citation>
    <scope>NUCLEOTIDE SEQUENCE [LARGE SCALE GENOMIC DNA]</scope>
    <source>
        <strain evidence="3">type strain: KCTC 22618</strain>
    </source>
</reference>
<evidence type="ECO:0000256" key="1">
    <source>
        <dbReference type="SAM" id="Phobius"/>
    </source>
</evidence>